<evidence type="ECO:0000259" key="2">
    <source>
        <dbReference type="Pfam" id="PF07853"/>
    </source>
</evidence>
<evidence type="ECO:0000313" key="4">
    <source>
        <dbReference type="EMBL" id="KSV18092.1"/>
    </source>
</evidence>
<dbReference type="PANTHER" id="PTHR37810">
    <property type="entry name" value="IMMUNITY PROTEIN SDPI"/>
    <property type="match status" value="1"/>
</dbReference>
<dbReference type="Pfam" id="PF07853">
    <property type="entry name" value="DUF1648"/>
    <property type="match status" value="1"/>
</dbReference>
<evidence type="ECO:0000256" key="1">
    <source>
        <dbReference type="SAM" id="Phobius"/>
    </source>
</evidence>
<dbReference type="InterPro" id="IPR025962">
    <property type="entry name" value="SdpI/YhfL"/>
</dbReference>
<keyword evidence="1" id="KW-1133">Transmembrane helix</keyword>
<protein>
    <recommendedName>
        <fullName evidence="2">DUF1648 domain-containing protein</fullName>
    </recommendedName>
</protein>
<dbReference type="RefSeq" id="WP_058292536.1">
    <property type="nucleotide sequence ID" value="NZ_AP017649.1"/>
</dbReference>
<reference evidence="3 6" key="2">
    <citation type="journal article" date="2017" name="Sci. Rep.">
        <title>Isolation and genomic characterization of a Dehalococcoides strain suggests genomic rearrangement during culture.</title>
        <authorList>
            <person name="Yohda M."/>
            <person name="Ikegami K."/>
            <person name="Aita Y."/>
            <person name="Kitajima M."/>
            <person name="Takechi A."/>
            <person name="Iwamoto M."/>
            <person name="Fukuda T."/>
            <person name="Tamura N."/>
            <person name="Shibasaki J."/>
            <person name="Koike S."/>
            <person name="Komatsu D."/>
            <person name="Miyagi S."/>
            <person name="Nishimura M."/>
            <person name="Uchino Y."/>
            <person name="Shiroma A."/>
            <person name="Shimoji M."/>
            <person name="Tamotsu H."/>
            <person name="Ashimine N."/>
            <person name="Shinzato M."/>
            <person name="Ohki S."/>
            <person name="Nakano K."/>
            <person name="Teruya K."/>
            <person name="Satou K."/>
            <person name="Hirano T."/>
            <person name="Yagi O."/>
        </authorList>
    </citation>
    <scope>NUCLEOTIDE SEQUENCE [LARGE SCALE GENOMIC DNA]</scope>
    <source>
        <strain evidence="3 6">UCH-ATV1</strain>
    </source>
</reference>
<dbReference type="PATRIC" id="fig|61435.5.peg.1083"/>
<dbReference type="OrthoDB" id="9808690at2"/>
<dbReference type="PANTHER" id="PTHR37810:SF5">
    <property type="entry name" value="IMMUNITY PROTEIN SDPI"/>
    <property type="match status" value="1"/>
</dbReference>
<accession>A0A0V8M2U8</accession>
<feature type="transmembrane region" description="Helical" evidence="1">
    <location>
        <begin position="90"/>
        <end position="110"/>
    </location>
</feature>
<keyword evidence="1" id="KW-0472">Membrane</keyword>
<organism evidence="4 5">
    <name type="scientific">Dehalococcoides mccartyi</name>
    <dbReference type="NCBI Taxonomy" id="61435"/>
    <lineage>
        <taxon>Bacteria</taxon>
        <taxon>Bacillati</taxon>
        <taxon>Chloroflexota</taxon>
        <taxon>Dehalococcoidia</taxon>
        <taxon>Dehalococcoidales</taxon>
        <taxon>Dehalococcoidaceae</taxon>
        <taxon>Dehalococcoides</taxon>
    </lineage>
</organism>
<reference evidence="4 5" key="1">
    <citation type="journal article" date="2015" name="Sci. Rep.">
        <title>A comparative genomics and reductive dehalogenase gene transcription study of two chloroethene-respiring bacteria, Dehalococcoides mccartyi strains MB and 11a.</title>
        <authorList>
            <person name="Low A."/>
            <person name="Shen Z."/>
            <person name="Cheng D."/>
            <person name="Rogers M.J."/>
            <person name="Lee P.K."/>
            <person name="He J."/>
        </authorList>
    </citation>
    <scope>NUCLEOTIDE SEQUENCE [LARGE SCALE GENOMIC DNA]</scope>
    <source>
        <strain evidence="4 5">MB</strain>
    </source>
</reference>
<feature type="transmembrane region" description="Helical" evidence="1">
    <location>
        <begin position="12"/>
        <end position="30"/>
    </location>
</feature>
<dbReference type="PIRSF" id="PIRSF038959">
    <property type="entry name" value="SdpI"/>
    <property type="match status" value="1"/>
</dbReference>
<dbReference type="AlphaFoldDB" id="A0A0V8M2U8"/>
<feature type="transmembrane region" description="Helical" evidence="1">
    <location>
        <begin position="164"/>
        <end position="181"/>
    </location>
</feature>
<feature type="transmembrane region" description="Helical" evidence="1">
    <location>
        <begin position="116"/>
        <end position="135"/>
    </location>
</feature>
<dbReference type="InterPro" id="IPR012867">
    <property type="entry name" value="DUF1648"/>
</dbReference>
<dbReference type="Proteomes" id="UP000053577">
    <property type="component" value="Unassembled WGS sequence"/>
</dbReference>
<feature type="domain" description="DUF1648" evidence="2">
    <location>
        <begin position="14"/>
        <end position="60"/>
    </location>
</feature>
<dbReference type="EMBL" id="JGYD01000018">
    <property type="protein sequence ID" value="KSV18092.1"/>
    <property type="molecule type" value="Genomic_DNA"/>
</dbReference>
<feature type="transmembrane region" description="Helical" evidence="1">
    <location>
        <begin position="50"/>
        <end position="70"/>
    </location>
</feature>
<evidence type="ECO:0000313" key="6">
    <source>
        <dbReference type="Proteomes" id="UP000218257"/>
    </source>
</evidence>
<feature type="transmembrane region" description="Helical" evidence="1">
    <location>
        <begin position="187"/>
        <end position="210"/>
    </location>
</feature>
<dbReference type="Pfam" id="PF13630">
    <property type="entry name" value="SdpI"/>
    <property type="match status" value="1"/>
</dbReference>
<gene>
    <name evidence="4" type="ORF">DA01_05480</name>
    <name evidence="3" type="ORF">DEHALATV1_1032</name>
</gene>
<sequence length="221" mass="24848">MHINWKEHRLSLFIILAMFVTGLITWPNAPDLLPVHWGIDGTVDRYGGKFEGLLLMPLICLGIFLLLIYLPYLDPRKANYLKFEKVYSLLIRLIVVFFGGIYGITILYSYGVVANTSTFILIMVGLLLALLGNMFGKLRPTWFVGIRTAWTLSSDLSWDKTHRLGGRVFVGAGLLMILAGITGFAWLMIASLACLLLGIIGLFVYSYLVWKKDPNARSSRL</sequence>
<name>A0A0V8M2U8_9CHLR</name>
<dbReference type="GO" id="GO:0009636">
    <property type="term" value="P:response to toxic substance"/>
    <property type="evidence" value="ECO:0007669"/>
    <property type="project" value="TreeGrafter"/>
</dbReference>
<dbReference type="Proteomes" id="UP000218257">
    <property type="component" value="Chromosome"/>
</dbReference>
<dbReference type="InterPro" id="IPR026272">
    <property type="entry name" value="SdpI"/>
</dbReference>
<proteinExistence type="predicted"/>
<dbReference type="EMBL" id="AP017649">
    <property type="protein sequence ID" value="BAZ97660.1"/>
    <property type="molecule type" value="Genomic_DNA"/>
</dbReference>
<keyword evidence="1" id="KW-0812">Transmembrane</keyword>
<evidence type="ECO:0000313" key="3">
    <source>
        <dbReference type="EMBL" id="BAZ97660.1"/>
    </source>
</evidence>
<evidence type="ECO:0000313" key="5">
    <source>
        <dbReference type="Proteomes" id="UP000053577"/>
    </source>
</evidence>